<dbReference type="GO" id="GO:0046354">
    <property type="term" value="P:mannan biosynthetic process"/>
    <property type="evidence" value="ECO:0007669"/>
    <property type="project" value="TreeGrafter"/>
</dbReference>
<evidence type="ECO:0000313" key="11">
    <source>
        <dbReference type="EMBL" id="GMF28059.1"/>
    </source>
</evidence>
<keyword evidence="6" id="KW-0735">Signal-anchor</keyword>
<dbReference type="InterPro" id="IPR029044">
    <property type="entry name" value="Nucleotide-diphossugar_trans"/>
</dbReference>
<keyword evidence="9" id="KW-0472">Membrane</keyword>
<gene>
    <name evidence="11" type="ORF">Plil01_001177900</name>
</gene>
<accession>A0A9W6WUM6</accession>
<dbReference type="AlphaFoldDB" id="A0A9W6WUM6"/>
<evidence type="ECO:0000256" key="8">
    <source>
        <dbReference type="ARBA" id="ARBA00023034"/>
    </source>
</evidence>
<evidence type="ECO:0000256" key="6">
    <source>
        <dbReference type="ARBA" id="ARBA00022968"/>
    </source>
</evidence>
<keyword evidence="7" id="KW-1133">Transmembrane helix</keyword>
<dbReference type="Gene3D" id="3.90.550.10">
    <property type="entry name" value="Spore Coat Polysaccharide Biosynthesis Protein SpsA, Chain A"/>
    <property type="match status" value="1"/>
</dbReference>
<dbReference type="Pfam" id="PF11051">
    <property type="entry name" value="Mannosyl_trans3"/>
    <property type="match status" value="1"/>
</dbReference>
<evidence type="ECO:0000256" key="2">
    <source>
        <dbReference type="ARBA" id="ARBA00004606"/>
    </source>
</evidence>
<dbReference type="Proteomes" id="UP001165083">
    <property type="component" value="Unassembled WGS sequence"/>
</dbReference>
<proteinExistence type="inferred from homology"/>
<keyword evidence="5" id="KW-0812">Transmembrane</keyword>
<keyword evidence="8" id="KW-0333">Golgi apparatus</keyword>
<evidence type="ECO:0000256" key="9">
    <source>
        <dbReference type="ARBA" id="ARBA00023136"/>
    </source>
</evidence>
<dbReference type="InterPro" id="IPR022751">
    <property type="entry name" value="Alpha_mannosyltransferase"/>
</dbReference>
<comment type="subcellular location">
    <subcellularLocation>
        <location evidence="10">Endomembrane system</location>
        <topology evidence="10">Single-pass membrane protein</topology>
    </subcellularLocation>
    <subcellularLocation>
        <location evidence="1">Golgi apparatus membrane</location>
    </subcellularLocation>
    <subcellularLocation>
        <location evidence="2">Membrane</location>
        <topology evidence="2">Single-pass type II membrane protein</topology>
    </subcellularLocation>
</comment>
<sequence length="274" mass="31411">MQNSQKLPKGRIATTQPSLHWLEGNWGLQPKRTSNTGERSLMFDATSAFATIRVLRDLGCNLPIKMWSASREMKKHPADLTTLQELANVDGMGEISFHEVTDSFATGFRTKVHAIYNSNFVRVLFLDADNVPVRDPTFLFQLKEFKETGAIFWPDFWHPTNSIFNIHSQSLIWEMLDIPFANTFKQESGQILVDRRRHAARLELVRHYAFQRSDYDDRMKLIHGDKDLFRFAWLKQLSPVHMIRSPPAIAGKVVNGSFCGMTMAQHGTQGNVLF</sequence>
<dbReference type="GO" id="GO:0000026">
    <property type="term" value="F:alpha-1,2-mannosyltransferase activity"/>
    <property type="evidence" value="ECO:0007669"/>
    <property type="project" value="TreeGrafter"/>
</dbReference>
<organism evidence="11 12">
    <name type="scientific">Phytophthora lilii</name>
    <dbReference type="NCBI Taxonomy" id="2077276"/>
    <lineage>
        <taxon>Eukaryota</taxon>
        <taxon>Sar</taxon>
        <taxon>Stramenopiles</taxon>
        <taxon>Oomycota</taxon>
        <taxon>Peronosporomycetes</taxon>
        <taxon>Peronosporales</taxon>
        <taxon>Peronosporaceae</taxon>
        <taxon>Phytophthora</taxon>
    </lineage>
</organism>
<comment type="similarity">
    <text evidence="3">Belongs to the MNN1/MNT family.</text>
</comment>
<evidence type="ECO:0000256" key="3">
    <source>
        <dbReference type="ARBA" id="ARBA00009105"/>
    </source>
</evidence>
<dbReference type="OrthoDB" id="430354at2759"/>
<keyword evidence="4" id="KW-0808">Transferase</keyword>
<evidence type="ECO:0000313" key="12">
    <source>
        <dbReference type="Proteomes" id="UP001165083"/>
    </source>
</evidence>
<evidence type="ECO:0000256" key="10">
    <source>
        <dbReference type="ARBA" id="ARBA00037847"/>
    </source>
</evidence>
<evidence type="ECO:0000256" key="1">
    <source>
        <dbReference type="ARBA" id="ARBA00004394"/>
    </source>
</evidence>
<dbReference type="PANTHER" id="PTHR31646">
    <property type="entry name" value="ALPHA-1,2-MANNOSYLTRANSFERASE MNN2"/>
    <property type="match status" value="1"/>
</dbReference>
<dbReference type="EMBL" id="BSXW01000692">
    <property type="protein sequence ID" value="GMF28059.1"/>
    <property type="molecule type" value="Genomic_DNA"/>
</dbReference>
<dbReference type="GO" id="GO:0000139">
    <property type="term" value="C:Golgi membrane"/>
    <property type="evidence" value="ECO:0007669"/>
    <property type="project" value="UniProtKB-SubCell"/>
</dbReference>
<evidence type="ECO:0000256" key="4">
    <source>
        <dbReference type="ARBA" id="ARBA00022679"/>
    </source>
</evidence>
<dbReference type="SUPFAM" id="SSF53448">
    <property type="entry name" value="Nucleotide-diphospho-sugar transferases"/>
    <property type="match status" value="1"/>
</dbReference>
<protein>
    <submittedName>
        <fullName evidence="11">Unnamed protein product</fullName>
    </submittedName>
</protein>
<evidence type="ECO:0000256" key="5">
    <source>
        <dbReference type="ARBA" id="ARBA00022692"/>
    </source>
</evidence>
<name>A0A9W6WUM6_9STRA</name>
<evidence type="ECO:0000256" key="7">
    <source>
        <dbReference type="ARBA" id="ARBA00022989"/>
    </source>
</evidence>
<keyword evidence="12" id="KW-1185">Reference proteome</keyword>
<reference evidence="11" key="1">
    <citation type="submission" date="2023-04" db="EMBL/GenBank/DDBJ databases">
        <title>Phytophthora lilii NBRC 32176.</title>
        <authorList>
            <person name="Ichikawa N."/>
            <person name="Sato H."/>
            <person name="Tonouchi N."/>
        </authorList>
    </citation>
    <scope>NUCLEOTIDE SEQUENCE</scope>
    <source>
        <strain evidence="11">NBRC 32176</strain>
    </source>
</reference>
<dbReference type="PANTHER" id="PTHR31646:SF1">
    <property type="entry name" value="ALPHA-1,2-MANNOSYLTRANSFERASE MNN2"/>
    <property type="match status" value="1"/>
</dbReference>
<comment type="caution">
    <text evidence="11">The sequence shown here is derived from an EMBL/GenBank/DDBJ whole genome shotgun (WGS) entry which is preliminary data.</text>
</comment>